<gene>
    <name evidence="2" type="ORF">EJB05_01097</name>
</gene>
<accession>A0A5J9WNQ9</accession>
<dbReference type="Proteomes" id="UP000324897">
    <property type="component" value="Chromosome 6"/>
</dbReference>
<name>A0A5J9WNQ9_9POAL</name>
<dbReference type="EMBL" id="RWGY01000002">
    <property type="protein sequence ID" value="TVU49761.1"/>
    <property type="molecule type" value="Genomic_DNA"/>
</dbReference>
<comment type="caution">
    <text evidence="2">The sequence shown here is derived from an EMBL/GenBank/DDBJ whole genome shotgun (WGS) entry which is preliminary data.</text>
</comment>
<dbReference type="Gramene" id="TVU49761">
    <property type="protein sequence ID" value="TVU49761"/>
    <property type="gene ID" value="EJB05_01097"/>
</dbReference>
<protein>
    <submittedName>
        <fullName evidence="2">Uncharacterized protein</fullName>
    </submittedName>
</protein>
<proteinExistence type="predicted"/>
<reference evidence="2 3" key="1">
    <citation type="journal article" date="2019" name="Sci. Rep.">
        <title>A high-quality genome of Eragrostis curvula grass provides insights into Poaceae evolution and supports new strategies to enhance forage quality.</title>
        <authorList>
            <person name="Carballo J."/>
            <person name="Santos B.A.C.M."/>
            <person name="Zappacosta D."/>
            <person name="Garbus I."/>
            <person name="Selva J.P."/>
            <person name="Gallo C.A."/>
            <person name="Diaz A."/>
            <person name="Albertini E."/>
            <person name="Caccamo M."/>
            <person name="Echenique V."/>
        </authorList>
    </citation>
    <scope>NUCLEOTIDE SEQUENCE [LARGE SCALE GENOMIC DNA]</scope>
    <source>
        <strain evidence="3">cv. Victoria</strain>
        <tissue evidence="2">Leaf</tissue>
    </source>
</reference>
<feature type="non-terminal residue" evidence="2">
    <location>
        <position position="1"/>
    </location>
</feature>
<sequence length="247" mass="27150">MNCARAPSSLLSRPIFIAAGQPRRHLLVVDSPSPHIHQGTTFPRRRTSPYDHRLREIFHPGPLHAKVLVTETLVVTLKVVLALSSLELASLVRNAAAKTSPGRLLIADHRPALAVVNRYPVEVRAAKVSLSRPHVDPLPLSRRRNGRRAAAAALCASCARTVGSPGPDPVQPRPNCPIQLKSKPYRAHPFFPLTETTPEPLDFQLPEEQTQEVQEEQPQQDTDPTDPVSYAPEPGKPRCGLGYVRTC</sequence>
<feature type="compositionally biased region" description="Low complexity" evidence="1">
    <location>
        <begin position="216"/>
        <end position="228"/>
    </location>
</feature>
<evidence type="ECO:0000256" key="1">
    <source>
        <dbReference type="SAM" id="MobiDB-lite"/>
    </source>
</evidence>
<keyword evidence="3" id="KW-1185">Reference proteome</keyword>
<evidence type="ECO:0000313" key="3">
    <source>
        <dbReference type="Proteomes" id="UP000324897"/>
    </source>
</evidence>
<organism evidence="2 3">
    <name type="scientific">Eragrostis curvula</name>
    <name type="common">weeping love grass</name>
    <dbReference type="NCBI Taxonomy" id="38414"/>
    <lineage>
        <taxon>Eukaryota</taxon>
        <taxon>Viridiplantae</taxon>
        <taxon>Streptophyta</taxon>
        <taxon>Embryophyta</taxon>
        <taxon>Tracheophyta</taxon>
        <taxon>Spermatophyta</taxon>
        <taxon>Magnoliopsida</taxon>
        <taxon>Liliopsida</taxon>
        <taxon>Poales</taxon>
        <taxon>Poaceae</taxon>
        <taxon>PACMAD clade</taxon>
        <taxon>Chloridoideae</taxon>
        <taxon>Eragrostideae</taxon>
        <taxon>Eragrostidinae</taxon>
        <taxon>Eragrostis</taxon>
    </lineage>
</organism>
<feature type="compositionally biased region" description="Low complexity" evidence="1">
    <location>
        <begin position="189"/>
        <end position="208"/>
    </location>
</feature>
<feature type="region of interest" description="Disordered" evidence="1">
    <location>
        <begin position="189"/>
        <end position="247"/>
    </location>
</feature>
<evidence type="ECO:0000313" key="2">
    <source>
        <dbReference type="EMBL" id="TVU49761.1"/>
    </source>
</evidence>
<dbReference type="AlphaFoldDB" id="A0A5J9WNQ9"/>